<protein>
    <submittedName>
        <fullName evidence="2">Transposase</fullName>
    </submittedName>
</protein>
<dbReference type="AlphaFoldDB" id="A0A6P1M0L8"/>
<sequence length="153" mass="17098">MGAIIGDISRFRNPKKLVAYIGLQPGVNRSGVTDHSGGIKHTGRKDLRALLVQAAHAILRMAPDSNALARWGRAMIYRKNRNVAAIAVARKLTVYIWYLLRGFFTPLDNLTTSFRTKLQKLAIEIGTATRREMGYTSIKDFILKKEEILLTGS</sequence>
<dbReference type="GO" id="GO:0004803">
    <property type="term" value="F:transposase activity"/>
    <property type="evidence" value="ECO:0007669"/>
    <property type="project" value="InterPro"/>
</dbReference>
<feature type="domain" description="Transposase IS116/IS110/IS902 C-terminal" evidence="1">
    <location>
        <begin position="3"/>
        <end position="67"/>
    </location>
</feature>
<dbReference type="EMBL" id="CP047593">
    <property type="protein sequence ID" value="QHI68339.1"/>
    <property type="molecule type" value="Genomic_DNA"/>
</dbReference>
<evidence type="ECO:0000259" key="1">
    <source>
        <dbReference type="Pfam" id="PF02371"/>
    </source>
</evidence>
<dbReference type="Pfam" id="PF02371">
    <property type="entry name" value="Transposase_20"/>
    <property type="match status" value="1"/>
</dbReference>
<organism evidence="2 3">
    <name type="scientific">Tichowtungia aerotolerans</name>
    <dbReference type="NCBI Taxonomy" id="2697043"/>
    <lineage>
        <taxon>Bacteria</taxon>
        <taxon>Pseudomonadati</taxon>
        <taxon>Kiritimatiellota</taxon>
        <taxon>Tichowtungiia</taxon>
        <taxon>Tichowtungiales</taxon>
        <taxon>Tichowtungiaceae</taxon>
        <taxon>Tichowtungia</taxon>
    </lineage>
</organism>
<gene>
    <name evidence="2" type="ORF">GT409_02325</name>
</gene>
<reference evidence="2 3" key="1">
    <citation type="submission" date="2020-01" db="EMBL/GenBank/DDBJ databases">
        <title>Ponticoccus aerotolerans gen. nov., sp. nov., an anaerobic bacterium and proposal of Ponticoccusceae fam. nov., Ponticoccusles ord. nov. and Ponticoccuse classis nov. in the phylum Kiritimatiellaeota.</title>
        <authorList>
            <person name="Zhou L.Y."/>
            <person name="Du Z.J."/>
        </authorList>
    </citation>
    <scope>NUCLEOTIDE SEQUENCE [LARGE SCALE GENOMIC DNA]</scope>
    <source>
        <strain evidence="2 3">S-5007</strain>
    </source>
</reference>
<dbReference type="PANTHER" id="PTHR33055:SF13">
    <property type="entry name" value="TRANSPOSASE"/>
    <property type="match status" value="1"/>
</dbReference>
<dbReference type="GO" id="GO:0006313">
    <property type="term" value="P:DNA transposition"/>
    <property type="evidence" value="ECO:0007669"/>
    <property type="project" value="InterPro"/>
</dbReference>
<accession>A0A6P1M0L8</accession>
<evidence type="ECO:0000313" key="3">
    <source>
        <dbReference type="Proteomes" id="UP000464954"/>
    </source>
</evidence>
<dbReference type="InterPro" id="IPR047650">
    <property type="entry name" value="Transpos_IS110"/>
</dbReference>
<dbReference type="PANTHER" id="PTHR33055">
    <property type="entry name" value="TRANSPOSASE FOR INSERTION SEQUENCE ELEMENT IS1111A"/>
    <property type="match status" value="1"/>
</dbReference>
<keyword evidence="3" id="KW-1185">Reference proteome</keyword>
<dbReference type="GO" id="GO:0003677">
    <property type="term" value="F:DNA binding"/>
    <property type="evidence" value="ECO:0007669"/>
    <property type="project" value="InterPro"/>
</dbReference>
<dbReference type="Proteomes" id="UP000464954">
    <property type="component" value="Chromosome"/>
</dbReference>
<proteinExistence type="predicted"/>
<evidence type="ECO:0000313" key="2">
    <source>
        <dbReference type="EMBL" id="QHI68339.1"/>
    </source>
</evidence>
<name>A0A6P1M0L8_9BACT</name>
<dbReference type="InterPro" id="IPR003346">
    <property type="entry name" value="Transposase_20"/>
</dbReference>
<dbReference type="KEGG" id="taer:GT409_02325"/>